<feature type="transmembrane region" description="Helical" evidence="4">
    <location>
        <begin position="158"/>
        <end position="184"/>
    </location>
</feature>
<evidence type="ECO:0000256" key="4">
    <source>
        <dbReference type="SAM" id="Phobius"/>
    </source>
</evidence>
<evidence type="ECO:0000256" key="3">
    <source>
        <dbReference type="SAM" id="MobiDB-lite"/>
    </source>
</evidence>
<dbReference type="EC" id="2.7.7.65" evidence="1"/>
<name>A0ABY7AKR6_9ALTE</name>
<keyword evidence="4" id="KW-1133">Transmembrane helix</keyword>
<organism evidence="6 7">
    <name type="scientific">Catenovulum adriaticum</name>
    <dbReference type="NCBI Taxonomy" id="2984846"/>
    <lineage>
        <taxon>Bacteria</taxon>
        <taxon>Pseudomonadati</taxon>
        <taxon>Pseudomonadota</taxon>
        <taxon>Gammaproteobacteria</taxon>
        <taxon>Alteromonadales</taxon>
        <taxon>Alteromonadaceae</taxon>
        <taxon>Catenovulum</taxon>
    </lineage>
</organism>
<dbReference type="InterPro" id="IPR029787">
    <property type="entry name" value="Nucleotide_cyclase"/>
</dbReference>
<proteinExistence type="predicted"/>
<evidence type="ECO:0000313" key="7">
    <source>
        <dbReference type="Proteomes" id="UP001163726"/>
    </source>
</evidence>
<feature type="transmembrane region" description="Helical" evidence="4">
    <location>
        <begin position="56"/>
        <end position="73"/>
    </location>
</feature>
<protein>
    <recommendedName>
        <fullName evidence="1">diguanylate cyclase</fullName>
        <ecNumber evidence="1">2.7.7.65</ecNumber>
    </recommendedName>
</protein>
<reference evidence="6" key="1">
    <citation type="submission" date="2022-10" db="EMBL/GenBank/DDBJ databases">
        <title>Catenovulum adriacola sp. nov. isolated in the Harbour of Susak.</title>
        <authorList>
            <person name="Schoch T."/>
            <person name="Reich S.J."/>
            <person name="Stoeferle S."/>
            <person name="Flaiz M."/>
            <person name="Kazda M."/>
            <person name="Riedel C.U."/>
            <person name="Duerre P."/>
        </authorList>
    </citation>
    <scope>NUCLEOTIDE SEQUENCE</scope>
    <source>
        <strain evidence="6">TS8</strain>
    </source>
</reference>
<dbReference type="SUPFAM" id="SSF55073">
    <property type="entry name" value="Nucleotide cyclase"/>
    <property type="match status" value="1"/>
</dbReference>
<comment type="catalytic activity">
    <reaction evidence="2">
        <text>2 GTP = 3',3'-c-di-GMP + 2 diphosphate</text>
        <dbReference type="Rhea" id="RHEA:24898"/>
        <dbReference type="ChEBI" id="CHEBI:33019"/>
        <dbReference type="ChEBI" id="CHEBI:37565"/>
        <dbReference type="ChEBI" id="CHEBI:58805"/>
        <dbReference type="EC" id="2.7.7.65"/>
    </reaction>
</comment>
<evidence type="ECO:0000256" key="2">
    <source>
        <dbReference type="ARBA" id="ARBA00034247"/>
    </source>
</evidence>
<dbReference type="PANTHER" id="PTHR45138:SF9">
    <property type="entry name" value="DIGUANYLATE CYCLASE DGCM-RELATED"/>
    <property type="match status" value="1"/>
</dbReference>
<dbReference type="SMART" id="SM00267">
    <property type="entry name" value="GGDEF"/>
    <property type="match status" value="1"/>
</dbReference>
<dbReference type="PANTHER" id="PTHR45138">
    <property type="entry name" value="REGULATORY COMPONENTS OF SENSORY TRANSDUCTION SYSTEM"/>
    <property type="match status" value="1"/>
</dbReference>
<accession>A0ABY7AKR6</accession>
<dbReference type="CDD" id="cd01949">
    <property type="entry name" value="GGDEF"/>
    <property type="match status" value="1"/>
</dbReference>
<dbReference type="InterPro" id="IPR043128">
    <property type="entry name" value="Rev_trsase/Diguanyl_cyclase"/>
</dbReference>
<dbReference type="Proteomes" id="UP001163726">
    <property type="component" value="Chromosome"/>
</dbReference>
<dbReference type="RefSeq" id="WP_268074409.1">
    <property type="nucleotide sequence ID" value="NZ_CP109965.1"/>
</dbReference>
<dbReference type="Gene3D" id="3.30.70.270">
    <property type="match status" value="1"/>
</dbReference>
<keyword evidence="4" id="KW-0472">Membrane</keyword>
<dbReference type="NCBIfam" id="TIGR00254">
    <property type="entry name" value="GGDEF"/>
    <property type="match status" value="1"/>
</dbReference>
<feature type="transmembrane region" description="Helical" evidence="4">
    <location>
        <begin position="26"/>
        <end position="50"/>
    </location>
</feature>
<evidence type="ECO:0000313" key="6">
    <source>
        <dbReference type="EMBL" id="WAJ70109.1"/>
    </source>
</evidence>
<dbReference type="Pfam" id="PF00990">
    <property type="entry name" value="GGDEF"/>
    <property type="match status" value="1"/>
</dbReference>
<evidence type="ECO:0000259" key="5">
    <source>
        <dbReference type="PROSITE" id="PS50887"/>
    </source>
</evidence>
<sequence length="380" mass="42640">MPAGFLQQLKFHTRPDCVDESNFKRFYVLSLVGVFGLIVHILLIPGFLVIGATHMAIINLISVPIWLIGLLLNRRGKHTLAVYLFTFEVICHSVFSAATLGLDSGFQFYLWSISALIILHTKLKPFSSFIYSCIITFLFASLYVWFGQIEYTYAYPNLLPLIHFLNITIANLPLAAGLSMTLQLTVKQELKLRKLANNDSLTNLYNRRYTQNALKQQTALANREHSPLSIALGDIDFFKKVNDQLGHDQGDLVLIGVAKLLKGSMRSSDIVCRWGGEEFLIVMPSTQIDSAFEKIEKVRKQINQTILVNQTTNKASVSMSFGLVEYDCELGLESTLKLADNALYQSKASGRNQTTIAKVSNNQYQALEPRPNLPMHADTN</sequence>
<feature type="transmembrane region" description="Helical" evidence="4">
    <location>
        <begin position="80"/>
        <end position="98"/>
    </location>
</feature>
<dbReference type="InterPro" id="IPR000160">
    <property type="entry name" value="GGDEF_dom"/>
</dbReference>
<feature type="domain" description="GGDEF" evidence="5">
    <location>
        <begin position="226"/>
        <end position="359"/>
    </location>
</feature>
<gene>
    <name evidence="6" type="ORF">OLW01_13345</name>
</gene>
<dbReference type="PROSITE" id="PS50887">
    <property type="entry name" value="GGDEF"/>
    <property type="match status" value="1"/>
</dbReference>
<keyword evidence="4" id="KW-0812">Transmembrane</keyword>
<keyword evidence="7" id="KW-1185">Reference proteome</keyword>
<dbReference type="EMBL" id="CP109965">
    <property type="protein sequence ID" value="WAJ70109.1"/>
    <property type="molecule type" value="Genomic_DNA"/>
</dbReference>
<feature type="transmembrane region" description="Helical" evidence="4">
    <location>
        <begin position="128"/>
        <end position="146"/>
    </location>
</feature>
<dbReference type="InterPro" id="IPR050469">
    <property type="entry name" value="Diguanylate_Cyclase"/>
</dbReference>
<feature type="region of interest" description="Disordered" evidence="3">
    <location>
        <begin position="361"/>
        <end position="380"/>
    </location>
</feature>
<evidence type="ECO:0000256" key="1">
    <source>
        <dbReference type="ARBA" id="ARBA00012528"/>
    </source>
</evidence>